<name>A0A1W5DBG5_9LECA</name>
<evidence type="ECO:0000313" key="3">
    <source>
        <dbReference type="EMBL" id="SLM40320.1"/>
    </source>
</evidence>
<dbReference type="InterPro" id="IPR016197">
    <property type="entry name" value="Chromo-like_dom_sf"/>
</dbReference>
<reference evidence="4" key="1">
    <citation type="submission" date="2017-03" db="EMBL/GenBank/DDBJ databases">
        <authorList>
            <person name="Sharma R."/>
            <person name="Thines M."/>
        </authorList>
    </citation>
    <scope>NUCLEOTIDE SEQUENCE [LARGE SCALE GENOMIC DNA]</scope>
</reference>
<dbReference type="SMART" id="SM00298">
    <property type="entry name" value="CHROMO"/>
    <property type="match status" value="1"/>
</dbReference>
<dbReference type="Gene3D" id="2.40.50.40">
    <property type="match status" value="1"/>
</dbReference>
<protein>
    <submittedName>
        <fullName evidence="3">Probable transposable element</fullName>
    </submittedName>
</protein>
<dbReference type="InterPro" id="IPR056924">
    <property type="entry name" value="SH3_Tf2-1"/>
</dbReference>
<proteinExistence type="predicted"/>
<dbReference type="AlphaFoldDB" id="A0A1W5DBG5"/>
<dbReference type="Pfam" id="PF24626">
    <property type="entry name" value="SH3_Tf2-1"/>
    <property type="match status" value="1"/>
</dbReference>
<evidence type="ECO:0000259" key="2">
    <source>
        <dbReference type="PROSITE" id="PS50013"/>
    </source>
</evidence>
<dbReference type="EMBL" id="FWEW01003658">
    <property type="protein sequence ID" value="SLM40320.1"/>
    <property type="molecule type" value="Genomic_DNA"/>
</dbReference>
<comment type="subunit">
    <text evidence="1">Component of the NuA4 histone acetyltransferase complex.</text>
</comment>
<dbReference type="InterPro" id="IPR000953">
    <property type="entry name" value="Chromo/chromo_shadow_dom"/>
</dbReference>
<accession>A0A1W5DBG5</accession>
<evidence type="ECO:0000313" key="4">
    <source>
        <dbReference type="Proteomes" id="UP000192927"/>
    </source>
</evidence>
<dbReference type="InterPro" id="IPR023780">
    <property type="entry name" value="Chromo_domain"/>
</dbReference>
<organism evidence="3 4">
    <name type="scientific">Lasallia pustulata</name>
    <dbReference type="NCBI Taxonomy" id="136370"/>
    <lineage>
        <taxon>Eukaryota</taxon>
        <taxon>Fungi</taxon>
        <taxon>Dikarya</taxon>
        <taxon>Ascomycota</taxon>
        <taxon>Pezizomycotina</taxon>
        <taxon>Lecanoromycetes</taxon>
        <taxon>OSLEUM clade</taxon>
        <taxon>Umbilicariomycetidae</taxon>
        <taxon>Umbilicariales</taxon>
        <taxon>Umbilicariaceae</taxon>
        <taxon>Lasallia</taxon>
    </lineage>
</organism>
<dbReference type="PROSITE" id="PS50013">
    <property type="entry name" value="CHROMO_2"/>
    <property type="match status" value="1"/>
</dbReference>
<dbReference type="Proteomes" id="UP000192927">
    <property type="component" value="Unassembled WGS sequence"/>
</dbReference>
<dbReference type="SUPFAM" id="SSF54160">
    <property type="entry name" value="Chromo domain-like"/>
    <property type="match status" value="1"/>
</dbReference>
<dbReference type="Pfam" id="PF00385">
    <property type="entry name" value="Chromo"/>
    <property type="match status" value="1"/>
</dbReference>
<dbReference type="GO" id="GO:0006338">
    <property type="term" value="P:chromatin remodeling"/>
    <property type="evidence" value="ECO:0007669"/>
    <property type="project" value="UniProtKB-ARBA"/>
</dbReference>
<sequence>MYRWPTVLPRLSHALCNSKNFSSTGKTPTQVLYGFKTREPLDFLRVEEGEPVQLEEGDLGYYSGGDDLQDLIQVQRDAHLETPEEARPDLDNETQDTPTRMQSIADDLELYDEGFITTAYPVATRRQNRRPPSPTDHLDDNVDEPAALLVLPRRHQLPMANMNEYRPTHIDAKDAIAFAAMAMKRYYNLHHRPTFFKVGDLVNLRLHRGYSMPSITNHKIDQQFARPFAITKRIGRLAYELDLPNTMKIHPVISVAHLEPATKPEDDPFHRQRPAQNPPIIVDGQEEYGVKRLLRKRVIRKGRGYSTQYLIRWVGWGPEGDCWRTLHQLGNAQDRVDKFEAQARQEEQEVLP</sequence>
<feature type="domain" description="Chromo" evidence="2">
    <location>
        <begin position="288"/>
        <end position="351"/>
    </location>
</feature>
<evidence type="ECO:0000256" key="1">
    <source>
        <dbReference type="ARBA" id="ARBA00011353"/>
    </source>
</evidence>
<keyword evidence="4" id="KW-1185">Reference proteome</keyword>